<dbReference type="Pfam" id="PF16410">
    <property type="entry name" value="DUF5018"/>
    <property type="match status" value="1"/>
</dbReference>
<dbReference type="AlphaFoldDB" id="A0A1T5DR82"/>
<reference evidence="3" key="1">
    <citation type="submission" date="2017-02" db="EMBL/GenBank/DDBJ databases">
        <authorList>
            <person name="Varghese N."/>
            <person name="Submissions S."/>
        </authorList>
    </citation>
    <scope>NUCLEOTIDE SEQUENCE [LARGE SCALE GENOMIC DNA]</scope>
    <source>
        <strain evidence="3">DSM 24091</strain>
    </source>
</reference>
<organism evidence="2 3">
    <name type="scientific">Sphingobacterium nematocida</name>
    <dbReference type="NCBI Taxonomy" id="1513896"/>
    <lineage>
        <taxon>Bacteria</taxon>
        <taxon>Pseudomonadati</taxon>
        <taxon>Bacteroidota</taxon>
        <taxon>Sphingobacteriia</taxon>
        <taxon>Sphingobacteriales</taxon>
        <taxon>Sphingobacteriaceae</taxon>
        <taxon>Sphingobacterium</taxon>
    </lineage>
</organism>
<dbReference type="OrthoDB" id="1094445at2"/>
<protein>
    <recommendedName>
        <fullName evidence="1">DUF5018 domain-containing protein</fullName>
    </recommendedName>
</protein>
<keyword evidence="3" id="KW-1185">Reference proteome</keyword>
<name>A0A1T5DR82_9SPHI</name>
<accession>A0A1T5DR82</accession>
<dbReference type="RefSeq" id="WP_079643034.1">
    <property type="nucleotide sequence ID" value="NZ_FUZF01000008.1"/>
</dbReference>
<feature type="domain" description="DUF5018" evidence="1">
    <location>
        <begin position="12"/>
        <end position="351"/>
    </location>
</feature>
<gene>
    <name evidence="2" type="ORF">SAMN05660841_02096</name>
</gene>
<evidence type="ECO:0000313" key="3">
    <source>
        <dbReference type="Proteomes" id="UP000190150"/>
    </source>
</evidence>
<evidence type="ECO:0000259" key="1">
    <source>
        <dbReference type="Pfam" id="PF16410"/>
    </source>
</evidence>
<dbReference type="InterPro" id="IPR032186">
    <property type="entry name" value="DUF5018"/>
</dbReference>
<dbReference type="Proteomes" id="UP000190150">
    <property type="component" value="Unassembled WGS sequence"/>
</dbReference>
<sequence>MLLKNIVYSAAVLLAFNACQKPDYGQRNEKNGLADIYATIEGKATDRLFNSTFANDTFFVNVDYYYPIDSDNEVNLKRMLLRASLPADAKITPGLNGFIDLSEPRTLTVTSGTGDKQNYVVKALKRGSTALNKVTITVGADVVEGIIAGKTVTFFVLPGIDVSKVKLEYVINKHSTGSIVNGSAIDLGTGSKVFSVSAPGDAKSDYTFVVKEPVKKERGLGISRRLFVKTAAELGFSANNETSLFVSGDYVVIVTRSNPSVFKVYNRFTGVFSHSITSPLPGGRLSFQGIGDGSESFAITSYTPANSAFIVYRYNNVNDKNPVKLLEWTNAKPATVPGDGSIGRKVAWAGSLTGKGVMTASLANSRFFYEWRMENGLFTSTQPVLKEYKDGEASLGFLAEYVPMSANEGANYIASANTELVYLSGASYGRIATFPTVPNTMMNNSIAYVRFNNADIVAQLKLIEKNDNSQMFIYDITNRSLIGTSISAPNYNDLRVYQSELFLGNANLNATGDICVGTSENGERLQVYMLSTFGYLVCHEFTTYAD</sequence>
<dbReference type="STRING" id="1513896.SAMN05660841_02096"/>
<dbReference type="EMBL" id="FUZF01000008">
    <property type="protein sequence ID" value="SKB74026.1"/>
    <property type="molecule type" value="Genomic_DNA"/>
</dbReference>
<proteinExistence type="predicted"/>
<evidence type="ECO:0000313" key="2">
    <source>
        <dbReference type="EMBL" id="SKB74026.1"/>
    </source>
</evidence>